<organism evidence="1 2">
    <name type="scientific">Alteromonas australica</name>
    <dbReference type="NCBI Taxonomy" id="589873"/>
    <lineage>
        <taxon>Bacteria</taxon>
        <taxon>Pseudomonadati</taxon>
        <taxon>Pseudomonadota</taxon>
        <taxon>Gammaproteobacteria</taxon>
        <taxon>Alteromonadales</taxon>
        <taxon>Alteromonadaceae</taxon>
        <taxon>Alteromonas/Salinimonas group</taxon>
        <taxon>Alteromonas</taxon>
    </lineage>
</organism>
<dbReference type="GeneID" id="78256596"/>
<evidence type="ECO:0008006" key="3">
    <source>
        <dbReference type="Google" id="ProtNLM"/>
    </source>
</evidence>
<keyword evidence="2" id="KW-1185">Reference proteome</keyword>
<dbReference type="eggNOG" id="ENOG503346V">
    <property type="taxonomic scope" value="Bacteria"/>
</dbReference>
<dbReference type="Proteomes" id="UP000056090">
    <property type="component" value="Chromosome"/>
</dbReference>
<reference evidence="1 2" key="1">
    <citation type="submission" date="2014-06" db="EMBL/GenBank/DDBJ databases">
        <title>Genomes of Alteromonas australica, a world apart.</title>
        <authorList>
            <person name="Gonzaga A."/>
            <person name="Lopez-Perez M."/>
            <person name="Rodriguez-Valera F."/>
        </authorList>
    </citation>
    <scope>NUCLEOTIDE SEQUENCE [LARGE SCALE GENOMIC DNA]</scope>
    <source>
        <strain evidence="1 2">H 17</strain>
    </source>
</reference>
<sequence>MSLMTVKEVAAYLGVKEVRVERLERESLLVSKEKDTDGNPLFDSGDVDRYKQLAERLGGI</sequence>
<dbReference type="EMBL" id="CP008849">
    <property type="protein sequence ID" value="AIG00257.1"/>
    <property type="molecule type" value="Genomic_DNA"/>
</dbReference>
<dbReference type="AlphaFoldDB" id="A0A075P328"/>
<evidence type="ECO:0000313" key="2">
    <source>
        <dbReference type="Proteomes" id="UP000056090"/>
    </source>
</evidence>
<dbReference type="PATRIC" id="fig|589873.4.peg.3865"/>
<protein>
    <recommendedName>
        <fullName evidence="3">Helix-turn-helix domain-containing protein</fullName>
    </recommendedName>
</protein>
<dbReference type="InterPro" id="IPR009061">
    <property type="entry name" value="DNA-bd_dom_put_sf"/>
</dbReference>
<dbReference type="SUPFAM" id="SSF46955">
    <property type="entry name" value="Putative DNA-binding domain"/>
    <property type="match status" value="1"/>
</dbReference>
<name>A0A075P328_9ALTE</name>
<dbReference type="KEGG" id="aal:EP13_17085"/>
<dbReference type="Gene3D" id="1.10.1660.10">
    <property type="match status" value="1"/>
</dbReference>
<proteinExistence type="predicted"/>
<evidence type="ECO:0000313" key="1">
    <source>
        <dbReference type="EMBL" id="AIG00257.1"/>
    </source>
</evidence>
<gene>
    <name evidence="1" type="ORF">EP13_17085</name>
</gene>
<dbReference type="KEGG" id="aaus:EP12_17830"/>
<dbReference type="RefSeq" id="WP_044058270.1">
    <property type="nucleotide sequence ID" value="NZ_CAJXAX010000008.1"/>
</dbReference>
<accession>A0A075P328</accession>